<feature type="non-terminal residue" evidence="2">
    <location>
        <position position="189"/>
    </location>
</feature>
<dbReference type="EMBL" id="GBBK01004768">
    <property type="protein sequence ID" value="JAC19714.1"/>
    <property type="molecule type" value="mRNA"/>
</dbReference>
<organism evidence="2">
    <name type="scientific">Amblyomma cajennense</name>
    <name type="common">Cayenne tick</name>
    <name type="synonym">Acarus cajennensis</name>
    <dbReference type="NCBI Taxonomy" id="34607"/>
    <lineage>
        <taxon>Eukaryota</taxon>
        <taxon>Metazoa</taxon>
        <taxon>Ecdysozoa</taxon>
        <taxon>Arthropoda</taxon>
        <taxon>Chelicerata</taxon>
        <taxon>Arachnida</taxon>
        <taxon>Acari</taxon>
        <taxon>Parasitiformes</taxon>
        <taxon>Ixodida</taxon>
        <taxon>Ixodoidea</taxon>
        <taxon>Ixodidae</taxon>
        <taxon>Amblyomminae</taxon>
        <taxon>Amblyomma</taxon>
    </lineage>
</organism>
<evidence type="ECO:0000313" key="2">
    <source>
        <dbReference type="EMBL" id="JAC19714.1"/>
    </source>
</evidence>
<accession>A0A023FFH3</accession>
<dbReference type="AlphaFoldDB" id="A0A023FFH3"/>
<reference evidence="2" key="1">
    <citation type="submission" date="2014-03" db="EMBL/GenBank/DDBJ databases">
        <title>The sialotranscriptome of Amblyomma triste, Amblyomma parvum and Amblyomma cajennense ticks, uncovered by 454-based RNA-seq.</title>
        <authorList>
            <person name="Garcia G.R."/>
            <person name="Gardinassi L.G."/>
            <person name="Ribeiro J.M."/>
            <person name="Anatriello E."/>
            <person name="Ferreira B.R."/>
            <person name="Moreira H.N."/>
            <person name="Mafra C."/>
            <person name="Olegario M.M."/>
            <person name="Szabo P.J."/>
            <person name="Miranda-Santos I.K."/>
            <person name="Maruyama S.R."/>
        </authorList>
    </citation>
    <scope>NUCLEOTIDE SEQUENCE</scope>
    <source>
        <strain evidence="2">Uberlandia</strain>
        <tissue evidence="2">Salivary glands</tissue>
    </source>
</reference>
<keyword evidence="1" id="KW-0732">Signal</keyword>
<name>A0A023FFH3_AMBCJ</name>
<feature type="signal peptide" evidence="1">
    <location>
        <begin position="1"/>
        <end position="31"/>
    </location>
</feature>
<sequence>MQSGLSALSAPLFATLFVLHALCLNILLAHGHSDAVTAETTANATASGSSRVTDAPCTTSSVDVGANLSVVDKCTCQEDMTDYDAEHFIVYTANASGFFESQPTPGNSRNRRSWVKDGTLCRISERASTGGRDIEVGVCRSGNCTKENKTTYHVTTTPPPAYDPYQYHCKVPVSALNSKLQVASQCAGR</sequence>
<evidence type="ECO:0000256" key="1">
    <source>
        <dbReference type="SAM" id="SignalP"/>
    </source>
</evidence>
<proteinExistence type="evidence at transcript level"/>
<protein>
    <submittedName>
        <fullName evidence="2">Putative secreted mucin</fullName>
    </submittedName>
</protein>
<feature type="chain" id="PRO_5001515409" evidence="1">
    <location>
        <begin position="32"/>
        <end position="189"/>
    </location>
</feature>